<accession>A0A1M6A0I8</accession>
<evidence type="ECO:0000256" key="4">
    <source>
        <dbReference type="ARBA" id="ARBA00023004"/>
    </source>
</evidence>
<evidence type="ECO:0000256" key="3">
    <source>
        <dbReference type="ARBA" id="ARBA00022723"/>
    </source>
</evidence>
<evidence type="ECO:0000313" key="8">
    <source>
        <dbReference type="EMBL" id="SHI30044.1"/>
    </source>
</evidence>
<sequence>MSVKKSVIPFSGTEEQEKLLHGIIEQHRHQAGALMPVLQKAQELYGYLPIEVQNMIADGLKVPKSQVYGVVSFYAQFTLNPKGRNQIQICLGTACYVKGAGNLLDRLSDKLGIAPGGITPDGKFSLDECRCFGACGLAPVVIVNGEVYGRLKSDDIDGILGKYE</sequence>
<dbReference type="AlphaFoldDB" id="A0A1M6A0I8"/>
<dbReference type="EMBL" id="FQYT01000002">
    <property type="protein sequence ID" value="SHI30044.1"/>
    <property type="molecule type" value="Genomic_DNA"/>
</dbReference>
<feature type="binding site" evidence="7">
    <location>
        <position position="135"/>
    </location>
    <ligand>
        <name>[2Fe-2S] cluster</name>
        <dbReference type="ChEBI" id="CHEBI:190135"/>
    </ligand>
</feature>
<dbReference type="Proteomes" id="UP000184342">
    <property type="component" value="Unassembled WGS sequence"/>
</dbReference>
<dbReference type="InterPro" id="IPR028431">
    <property type="entry name" value="NADP_DH_HndA-like"/>
</dbReference>
<feature type="binding site" evidence="7">
    <location>
        <position position="90"/>
    </location>
    <ligand>
        <name>[2Fe-2S] cluster</name>
        <dbReference type="ChEBI" id="CHEBI:190135"/>
    </ligand>
</feature>
<protein>
    <submittedName>
        <fullName evidence="8">NAD(P)-dependent iron-only hydrogenase diaphorase component iron-sulfur protein</fullName>
    </submittedName>
</protein>
<reference evidence="8 9" key="1">
    <citation type="submission" date="2016-11" db="EMBL/GenBank/DDBJ databases">
        <authorList>
            <person name="Jaros S."/>
            <person name="Januszkiewicz K."/>
            <person name="Wedrychowicz H."/>
        </authorList>
    </citation>
    <scope>NUCLEOTIDE SEQUENCE [LARGE SCALE GENOMIC DNA]</scope>
    <source>
        <strain evidence="8 9">DSM 15970</strain>
    </source>
</reference>
<dbReference type="SUPFAM" id="SSF52833">
    <property type="entry name" value="Thioredoxin-like"/>
    <property type="match status" value="1"/>
</dbReference>
<name>A0A1M6A0I8_9FIRM</name>
<comment type="cofactor">
    <cofactor evidence="6">
        <name>[2Fe-2S] cluster</name>
        <dbReference type="ChEBI" id="CHEBI:190135"/>
    </cofactor>
</comment>
<evidence type="ECO:0000256" key="6">
    <source>
        <dbReference type="ARBA" id="ARBA00034078"/>
    </source>
</evidence>
<dbReference type="InterPro" id="IPR041921">
    <property type="entry name" value="NuoE_N"/>
</dbReference>
<feature type="binding site" evidence="7">
    <location>
        <position position="95"/>
    </location>
    <ligand>
        <name>[2Fe-2S] cluster</name>
        <dbReference type="ChEBI" id="CHEBI:190135"/>
    </ligand>
</feature>
<dbReference type="PANTHER" id="PTHR43342:SF2">
    <property type="entry name" value="POTENTIAL NAD-REDUCING HYDROGENASE SUBUNIT"/>
    <property type="match status" value="1"/>
</dbReference>
<proteinExistence type="inferred from homology"/>
<evidence type="ECO:0000313" key="9">
    <source>
        <dbReference type="Proteomes" id="UP000184342"/>
    </source>
</evidence>
<dbReference type="CDD" id="cd03064">
    <property type="entry name" value="TRX_Fd_NuoE"/>
    <property type="match status" value="1"/>
</dbReference>
<dbReference type="GO" id="GO:0051537">
    <property type="term" value="F:2 iron, 2 sulfur cluster binding"/>
    <property type="evidence" value="ECO:0007669"/>
    <property type="project" value="UniProtKB-KW"/>
</dbReference>
<dbReference type="InterPro" id="IPR036249">
    <property type="entry name" value="Thioredoxin-like_sf"/>
</dbReference>
<dbReference type="PIRSF" id="PIRSF000216">
    <property type="entry name" value="NADH_DH_24kDa"/>
    <property type="match status" value="1"/>
</dbReference>
<evidence type="ECO:0000256" key="2">
    <source>
        <dbReference type="ARBA" id="ARBA00022714"/>
    </source>
</evidence>
<dbReference type="Pfam" id="PF01257">
    <property type="entry name" value="2Fe-2S_thioredx"/>
    <property type="match status" value="1"/>
</dbReference>
<dbReference type="InterPro" id="IPR042128">
    <property type="entry name" value="NuoE_dom"/>
</dbReference>
<dbReference type="FunFam" id="1.10.10.1590:FF:000001">
    <property type="entry name" value="NADH-quinone oxidoreductase subunit E"/>
    <property type="match status" value="1"/>
</dbReference>
<dbReference type="PANTHER" id="PTHR43342">
    <property type="entry name" value="NADH-QUINONE OXIDOREDUCTASE, E SUBUNIT"/>
    <property type="match status" value="1"/>
</dbReference>
<gene>
    <name evidence="8" type="ORF">SAMN02745691_00018</name>
</gene>
<keyword evidence="2 7" id="KW-0001">2Fe-2S</keyword>
<dbReference type="InterPro" id="IPR002023">
    <property type="entry name" value="NuoE-like"/>
</dbReference>
<keyword evidence="5 7" id="KW-0411">Iron-sulfur</keyword>
<dbReference type="GO" id="GO:0016491">
    <property type="term" value="F:oxidoreductase activity"/>
    <property type="evidence" value="ECO:0007669"/>
    <property type="project" value="InterPro"/>
</dbReference>
<keyword evidence="3 7" id="KW-0479">Metal-binding</keyword>
<dbReference type="STRING" id="1122934.SAMN02745691_00018"/>
<dbReference type="Gene3D" id="3.40.30.10">
    <property type="entry name" value="Glutaredoxin"/>
    <property type="match status" value="1"/>
</dbReference>
<comment type="cofactor">
    <cofactor evidence="7">
        <name>[2Fe-2S] cluster</name>
        <dbReference type="ChEBI" id="CHEBI:190135"/>
    </cofactor>
    <text evidence="7">Binds 1 [2Fe-2S] cluster.</text>
</comment>
<keyword evidence="9" id="KW-1185">Reference proteome</keyword>
<evidence type="ECO:0000256" key="1">
    <source>
        <dbReference type="ARBA" id="ARBA00010643"/>
    </source>
</evidence>
<evidence type="ECO:0000256" key="5">
    <source>
        <dbReference type="ARBA" id="ARBA00023014"/>
    </source>
</evidence>
<dbReference type="Gene3D" id="1.10.10.1590">
    <property type="entry name" value="NADH-quinone oxidoreductase subunit E"/>
    <property type="match status" value="1"/>
</dbReference>
<dbReference type="RefSeq" id="WP_073992330.1">
    <property type="nucleotide sequence ID" value="NZ_FQYT01000002.1"/>
</dbReference>
<comment type="similarity">
    <text evidence="1">Belongs to the complex I 24 kDa subunit family.</text>
</comment>
<dbReference type="GO" id="GO:0046872">
    <property type="term" value="F:metal ion binding"/>
    <property type="evidence" value="ECO:0007669"/>
    <property type="project" value="UniProtKB-KW"/>
</dbReference>
<organism evidence="8 9">
    <name type="scientific">Parasporobacterium paucivorans DSM 15970</name>
    <dbReference type="NCBI Taxonomy" id="1122934"/>
    <lineage>
        <taxon>Bacteria</taxon>
        <taxon>Bacillati</taxon>
        <taxon>Bacillota</taxon>
        <taxon>Clostridia</taxon>
        <taxon>Lachnospirales</taxon>
        <taxon>Lachnospiraceae</taxon>
        <taxon>Parasporobacterium</taxon>
    </lineage>
</organism>
<evidence type="ECO:0000256" key="7">
    <source>
        <dbReference type="PIRSR" id="PIRSR000216-1"/>
    </source>
</evidence>
<keyword evidence="4 7" id="KW-0408">Iron</keyword>
<dbReference type="OrthoDB" id="9807941at2"/>
<feature type="binding site" evidence="7">
    <location>
        <position position="131"/>
    </location>
    <ligand>
        <name>[2Fe-2S] cluster</name>
        <dbReference type="ChEBI" id="CHEBI:190135"/>
    </ligand>
</feature>